<evidence type="ECO:0000256" key="6">
    <source>
        <dbReference type="SAM" id="Phobius"/>
    </source>
</evidence>
<keyword evidence="4 6" id="KW-1133">Transmembrane helix</keyword>
<dbReference type="Pfam" id="PF00335">
    <property type="entry name" value="Tetraspanin"/>
    <property type="match status" value="1"/>
</dbReference>
<accession>A0A835UAN9</accession>
<keyword evidence="3 6" id="KW-0812">Transmembrane</keyword>
<dbReference type="OrthoDB" id="2013972at2759"/>
<comment type="subcellular location">
    <subcellularLocation>
        <location evidence="1">Membrane</location>
        <topology evidence="1">Multi-pass membrane protein</topology>
    </subcellularLocation>
</comment>
<name>A0A835UAN9_VANPL</name>
<evidence type="ECO:0008006" key="9">
    <source>
        <dbReference type="Google" id="ProtNLM"/>
    </source>
</evidence>
<proteinExistence type="inferred from homology"/>
<feature type="transmembrane region" description="Helical" evidence="6">
    <location>
        <begin position="12"/>
        <end position="31"/>
    </location>
</feature>
<evidence type="ECO:0000256" key="2">
    <source>
        <dbReference type="ARBA" id="ARBA00006840"/>
    </source>
</evidence>
<evidence type="ECO:0000256" key="4">
    <source>
        <dbReference type="ARBA" id="ARBA00022989"/>
    </source>
</evidence>
<evidence type="ECO:0000256" key="1">
    <source>
        <dbReference type="ARBA" id="ARBA00004141"/>
    </source>
</evidence>
<keyword evidence="8" id="KW-1185">Reference proteome</keyword>
<dbReference type="Proteomes" id="UP000636800">
    <property type="component" value="Unassembled WGS sequence"/>
</dbReference>
<organism evidence="7 8">
    <name type="scientific">Vanilla planifolia</name>
    <name type="common">Vanilla</name>
    <dbReference type="NCBI Taxonomy" id="51239"/>
    <lineage>
        <taxon>Eukaryota</taxon>
        <taxon>Viridiplantae</taxon>
        <taxon>Streptophyta</taxon>
        <taxon>Embryophyta</taxon>
        <taxon>Tracheophyta</taxon>
        <taxon>Spermatophyta</taxon>
        <taxon>Magnoliopsida</taxon>
        <taxon>Liliopsida</taxon>
        <taxon>Asparagales</taxon>
        <taxon>Orchidaceae</taxon>
        <taxon>Vanilloideae</taxon>
        <taxon>Vanilleae</taxon>
        <taxon>Vanilla</taxon>
    </lineage>
</organism>
<evidence type="ECO:0000313" key="8">
    <source>
        <dbReference type="Proteomes" id="UP000636800"/>
    </source>
</evidence>
<dbReference type="InterPro" id="IPR018499">
    <property type="entry name" value="Tetraspanin/Peripherin"/>
</dbReference>
<dbReference type="InterPro" id="IPR044991">
    <property type="entry name" value="TET_plant"/>
</dbReference>
<gene>
    <name evidence="7" type="ORF">HPP92_025090</name>
</gene>
<reference evidence="7 8" key="1">
    <citation type="journal article" date="2020" name="Nat. Food">
        <title>A phased Vanilla planifolia genome enables genetic improvement of flavour and production.</title>
        <authorList>
            <person name="Hasing T."/>
            <person name="Tang H."/>
            <person name="Brym M."/>
            <person name="Khazi F."/>
            <person name="Huang T."/>
            <person name="Chambers A.H."/>
        </authorList>
    </citation>
    <scope>NUCLEOTIDE SEQUENCE [LARGE SCALE GENOMIC DNA]</scope>
    <source>
        <tissue evidence="7">Leaf</tissue>
    </source>
</reference>
<evidence type="ECO:0000313" key="7">
    <source>
        <dbReference type="EMBL" id="KAG0452426.1"/>
    </source>
</evidence>
<feature type="transmembrane region" description="Helical" evidence="6">
    <location>
        <begin position="43"/>
        <end position="65"/>
    </location>
</feature>
<evidence type="ECO:0000256" key="5">
    <source>
        <dbReference type="ARBA" id="ARBA00023136"/>
    </source>
</evidence>
<sequence length="283" mass="31770">MYRLSNAVIGYLNLLTLLASIPIIGAALWVARSSTSCASVLQTPLLALGFVILVVSLTGFIGACFYVACALWLYLVATILLIAALLFLTAFGFAVTGGGGGVHVPGRIYREYHLSDYSSWLRNRISEDRYWRAARACVLSSRECAHIAQWTPVDYLQRDLTPIQSGCCKPPTSCVYVAGMAIESQEEDCYNWRNEADVLCYGCDSCKAGVLEQVCRDWHKLSVVNVVAVVFLIALYALGCCAFRNARRALSDYPYGDNRMAKIGPQWDYHWGRWWRDVRDWFW</sequence>
<protein>
    <recommendedName>
        <fullName evidence="9">Tetraspanin-6</fullName>
    </recommendedName>
</protein>
<keyword evidence="5 6" id="KW-0472">Membrane</keyword>
<dbReference type="PANTHER" id="PTHR32191">
    <property type="entry name" value="TETRASPANIN-8-RELATED"/>
    <property type="match status" value="1"/>
</dbReference>
<evidence type="ECO:0000256" key="3">
    <source>
        <dbReference type="ARBA" id="ARBA00022692"/>
    </source>
</evidence>
<dbReference type="GO" id="GO:0016020">
    <property type="term" value="C:membrane"/>
    <property type="evidence" value="ECO:0007669"/>
    <property type="project" value="UniProtKB-SubCell"/>
</dbReference>
<dbReference type="AlphaFoldDB" id="A0A835UAN9"/>
<comment type="caution">
    <text evidence="7">The sequence shown here is derived from an EMBL/GenBank/DDBJ whole genome shotgun (WGS) entry which is preliminary data.</text>
</comment>
<dbReference type="EMBL" id="JADCNL010000014">
    <property type="protein sequence ID" value="KAG0452426.1"/>
    <property type="molecule type" value="Genomic_DNA"/>
</dbReference>
<feature type="transmembrane region" description="Helical" evidence="6">
    <location>
        <begin position="223"/>
        <end position="243"/>
    </location>
</feature>
<comment type="similarity">
    <text evidence="2">Belongs to the tetraspanin (TM4SF) family.</text>
</comment>
<dbReference type="GO" id="GO:0009734">
    <property type="term" value="P:auxin-activated signaling pathway"/>
    <property type="evidence" value="ECO:0007669"/>
    <property type="project" value="InterPro"/>
</dbReference>
<feature type="transmembrane region" description="Helical" evidence="6">
    <location>
        <begin position="72"/>
        <end position="95"/>
    </location>
</feature>